<dbReference type="InterPro" id="IPR011992">
    <property type="entry name" value="EF-hand-dom_pair"/>
</dbReference>
<evidence type="ECO:0000259" key="2">
    <source>
        <dbReference type="PROSITE" id="PS51886"/>
    </source>
</evidence>
<keyword evidence="4" id="KW-1185">Reference proteome</keyword>
<feature type="domain" description="EF-hand" evidence="1">
    <location>
        <begin position="76"/>
        <end position="111"/>
    </location>
</feature>
<dbReference type="EMBL" id="JAHRHJ020000001">
    <property type="protein sequence ID" value="KAH9328624.1"/>
    <property type="molecule type" value="Genomic_DNA"/>
</dbReference>
<protein>
    <recommendedName>
        <fullName evidence="5">TLDc domain-containing protein</fullName>
    </recommendedName>
</protein>
<comment type="caution">
    <text evidence="3">The sequence shown here is derived from an EMBL/GenBank/DDBJ whole genome shotgun (WGS) entry which is preliminary data.</text>
</comment>
<dbReference type="Gene3D" id="1.10.238.10">
    <property type="entry name" value="EF-hand"/>
    <property type="match status" value="1"/>
</dbReference>
<accession>A0AA38LM00</accession>
<proteinExistence type="predicted"/>
<dbReference type="InterPro" id="IPR002048">
    <property type="entry name" value="EF_hand_dom"/>
</dbReference>
<evidence type="ECO:0000313" key="4">
    <source>
        <dbReference type="Proteomes" id="UP000824469"/>
    </source>
</evidence>
<gene>
    <name evidence="3" type="ORF">KI387_000732</name>
</gene>
<dbReference type="AlphaFoldDB" id="A0AA38LM00"/>
<dbReference type="PANTHER" id="PTHR23354">
    <property type="entry name" value="NUCLEOLAR PROTEIN 7/ESTROGEN RECEPTOR COACTIVATOR-RELATED"/>
    <property type="match status" value="1"/>
</dbReference>
<reference evidence="3 4" key="1">
    <citation type="journal article" date="2021" name="Nat. Plants">
        <title>The Taxus genome provides insights into paclitaxel biosynthesis.</title>
        <authorList>
            <person name="Xiong X."/>
            <person name="Gou J."/>
            <person name="Liao Q."/>
            <person name="Li Y."/>
            <person name="Zhou Q."/>
            <person name="Bi G."/>
            <person name="Li C."/>
            <person name="Du R."/>
            <person name="Wang X."/>
            <person name="Sun T."/>
            <person name="Guo L."/>
            <person name="Liang H."/>
            <person name="Lu P."/>
            <person name="Wu Y."/>
            <person name="Zhang Z."/>
            <person name="Ro D.K."/>
            <person name="Shang Y."/>
            <person name="Huang S."/>
            <person name="Yan J."/>
        </authorList>
    </citation>
    <scope>NUCLEOTIDE SEQUENCE [LARGE SCALE GENOMIC DNA]</scope>
    <source>
        <strain evidence="3">Ta-2019</strain>
    </source>
</reference>
<dbReference type="Pfam" id="PF07534">
    <property type="entry name" value="TLD"/>
    <property type="match status" value="1"/>
</dbReference>
<evidence type="ECO:0000313" key="3">
    <source>
        <dbReference type="EMBL" id="KAH9328624.1"/>
    </source>
</evidence>
<dbReference type="InterPro" id="IPR006571">
    <property type="entry name" value="TLDc_dom"/>
</dbReference>
<dbReference type="OMA" id="PLGDRMF"/>
<dbReference type="PROSITE" id="PS51886">
    <property type="entry name" value="TLDC"/>
    <property type="match status" value="1"/>
</dbReference>
<dbReference type="SUPFAM" id="SSF47473">
    <property type="entry name" value="EF-hand"/>
    <property type="match status" value="1"/>
</dbReference>
<name>A0AA38LM00_TAXCH</name>
<sequence length="404" mass="45082">KFSENELHDMEALFMSLASQSRSHGQFIIASVFQAYYGIHGALGARMFDLATRLRRDQMLTYEDLVIAKGIYEKGDQEEIENFMYQLVDLNGDGVVHRSQLEAAILSALETVLSPKNAIIGDSLPEDSVQAFINSAKFTPASEGDSNQYISFANFRRWCTQIPSFKKFLGSLLTPQGPGNLGRQMPHLLHSENIDPSLLIMRKEYAWHIAGVLQQQEAHEWALLYHSSVNGLSFNTFMGNLAVGRGSSILLVKDKDGYIYGGYASQPWERHSDFYGDMKTFLFSLSPCAAIYRPTGVNSNLQWCATNFTSTSIPNGLGFGGQVNHFGLFLSGTFDQGHSFKCVTYDSPCLSKNANVYPETIECWGVVVERNEQETTDAVKGTVLQRFKEDRNMLNMMGMANASE</sequence>
<dbReference type="PANTHER" id="PTHR23354:SF95">
    <property type="entry name" value="CALCIUM-BINDING EF-HAND FAMILY PROTEIN-RELATED"/>
    <property type="match status" value="1"/>
</dbReference>
<organism evidence="3 4">
    <name type="scientific">Taxus chinensis</name>
    <name type="common">Chinese yew</name>
    <name type="synonym">Taxus wallichiana var. chinensis</name>
    <dbReference type="NCBI Taxonomy" id="29808"/>
    <lineage>
        <taxon>Eukaryota</taxon>
        <taxon>Viridiplantae</taxon>
        <taxon>Streptophyta</taxon>
        <taxon>Embryophyta</taxon>
        <taxon>Tracheophyta</taxon>
        <taxon>Spermatophyta</taxon>
        <taxon>Pinopsida</taxon>
        <taxon>Pinidae</taxon>
        <taxon>Conifers II</taxon>
        <taxon>Cupressales</taxon>
        <taxon>Taxaceae</taxon>
        <taxon>Taxus</taxon>
    </lineage>
</organism>
<dbReference type="GO" id="GO:0005509">
    <property type="term" value="F:calcium ion binding"/>
    <property type="evidence" value="ECO:0007669"/>
    <property type="project" value="InterPro"/>
</dbReference>
<dbReference type="PROSITE" id="PS50222">
    <property type="entry name" value="EF_HAND_2"/>
    <property type="match status" value="1"/>
</dbReference>
<evidence type="ECO:0000259" key="1">
    <source>
        <dbReference type="PROSITE" id="PS50222"/>
    </source>
</evidence>
<dbReference type="SMART" id="SM00584">
    <property type="entry name" value="TLDc"/>
    <property type="match status" value="1"/>
</dbReference>
<evidence type="ECO:0008006" key="5">
    <source>
        <dbReference type="Google" id="ProtNLM"/>
    </source>
</evidence>
<dbReference type="Proteomes" id="UP000824469">
    <property type="component" value="Unassembled WGS sequence"/>
</dbReference>
<feature type="domain" description="TLDc" evidence="2">
    <location>
        <begin position="199"/>
        <end position="367"/>
    </location>
</feature>
<feature type="non-terminal residue" evidence="3">
    <location>
        <position position="1"/>
    </location>
</feature>